<evidence type="ECO:0000256" key="7">
    <source>
        <dbReference type="ARBA" id="ARBA00022679"/>
    </source>
</evidence>
<dbReference type="GO" id="GO:0005524">
    <property type="term" value="F:ATP binding"/>
    <property type="evidence" value="ECO:0007669"/>
    <property type="project" value="UniProtKB-UniRule"/>
</dbReference>
<evidence type="ECO:0000256" key="11">
    <source>
        <dbReference type="ARBA" id="ARBA00030128"/>
    </source>
</evidence>
<keyword evidence="7 13" id="KW-0808">Transferase</keyword>
<dbReference type="PANTHER" id="PTHR23117:SF13">
    <property type="entry name" value="GUANYLATE KINASE"/>
    <property type="match status" value="1"/>
</dbReference>
<dbReference type="GO" id="GO:0004385">
    <property type="term" value="F:GMP kinase activity"/>
    <property type="evidence" value="ECO:0007669"/>
    <property type="project" value="UniProtKB-UniRule"/>
</dbReference>
<dbReference type="CDD" id="cd00071">
    <property type="entry name" value="GMPK"/>
    <property type="match status" value="1"/>
</dbReference>
<dbReference type="EMBL" id="AP018786">
    <property type="protein sequence ID" value="BBF22627.1"/>
    <property type="molecule type" value="Genomic_DNA"/>
</dbReference>
<keyword evidence="6 13" id="KW-0963">Cytoplasm</keyword>
<comment type="similarity">
    <text evidence="3 13">Belongs to the guanylate kinase family.</text>
</comment>
<dbReference type="SUPFAM" id="SSF52540">
    <property type="entry name" value="P-loop containing nucleoside triphosphate hydrolases"/>
    <property type="match status" value="1"/>
</dbReference>
<dbReference type="Gene3D" id="3.30.63.10">
    <property type="entry name" value="Guanylate Kinase phosphate binding domain"/>
    <property type="match status" value="1"/>
</dbReference>
<dbReference type="Pfam" id="PF00625">
    <property type="entry name" value="Guanylate_kin"/>
    <property type="match status" value="1"/>
</dbReference>
<evidence type="ECO:0000256" key="3">
    <source>
        <dbReference type="ARBA" id="ARBA00005790"/>
    </source>
</evidence>
<dbReference type="OrthoDB" id="9808150at2"/>
<evidence type="ECO:0000256" key="10">
    <source>
        <dbReference type="ARBA" id="ARBA00022840"/>
    </source>
</evidence>
<dbReference type="SMART" id="SM00072">
    <property type="entry name" value="GuKc"/>
    <property type="match status" value="1"/>
</dbReference>
<evidence type="ECO:0000256" key="5">
    <source>
        <dbReference type="ARBA" id="ARBA00016296"/>
    </source>
</evidence>
<evidence type="ECO:0000259" key="14">
    <source>
        <dbReference type="PROSITE" id="PS50052"/>
    </source>
</evidence>
<evidence type="ECO:0000256" key="8">
    <source>
        <dbReference type="ARBA" id="ARBA00022741"/>
    </source>
</evidence>
<organism evidence="15 16">
    <name type="scientific">Sutterella megalosphaeroides</name>
    <dbReference type="NCBI Taxonomy" id="2494234"/>
    <lineage>
        <taxon>Bacteria</taxon>
        <taxon>Pseudomonadati</taxon>
        <taxon>Pseudomonadota</taxon>
        <taxon>Betaproteobacteria</taxon>
        <taxon>Burkholderiales</taxon>
        <taxon>Sutterellaceae</taxon>
        <taxon>Sutterella</taxon>
    </lineage>
</organism>
<comment type="function">
    <text evidence="1 13">Essential for recycling GMP and indirectly, cGMP.</text>
</comment>
<dbReference type="InterPro" id="IPR020590">
    <property type="entry name" value="Guanylate_kinase_CS"/>
</dbReference>
<dbReference type="RefSeq" id="WP_120176316.1">
    <property type="nucleotide sequence ID" value="NZ_AP018786.1"/>
</dbReference>
<name>A0A2Z6IAK1_9BURK</name>
<evidence type="ECO:0000256" key="9">
    <source>
        <dbReference type="ARBA" id="ARBA00022777"/>
    </source>
</evidence>
<protein>
    <recommendedName>
        <fullName evidence="5 13">Guanylate kinase</fullName>
        <ecNumber evidence="4 13">2.7.4.8</ecNumber>
    </recommendedName>
    <alternativeName>
        <fullName evidence="11 13">GMP kinase</fullName>
    </alternativeName>
</protein>
<evidence type="ECO:0000256" key="12">
    <source>
        <dbReference type="ARBA" id="ARBA00048594"/>
    </source>
</evidence>
<feature type="domain" description="Guanylate kinase-like" evidence="14">
    <location>
        <begin position="12"/>
        <end position="190"/>
    </location>
</feature>
<dbReference type="KEGG" id="sutt:SUTMEG_05180"/>
<dbReference type="HAMAP" id="MF_00328">
    <property type="entry name" value="Guanylate_kinase"/>
    <property type="match status" value="1"/>
</dbReference>
<evidence type="ECO:0000313" key="16">
    <source>
        <dbReference type="Proteomes" id="UP000271003"/>
    </source>
</evidence>
<dbReference type="InterPro" id="IPR008145">
    <property type="entry name" value="GK/Ca_channel_bsu"/>
</dbReference>
<evidence type="ECO:0000256" key="1">
    <source>
        <dbReference type="ARBA" id="ARBA00003531"/>
    </source>
</evidence>
<dbReference type="InterPro" id="IPR027417">
    <property type="entry name" value="P-loop_NTPase"/>
</dbReference>
<sequence length="218" mass="24163">MTEQLLTPVHPGRLFLVTAPSGAGKSTLVNALLAREPAIKLSISHTTRDPRPGEENGREYHFVTEQEFRDMEQRGDFLESALVHGNHYGTSRVWIEKEMAAGNDVLLEIDWQGARQVRARFPGTVGIFILPPSIEALEWRLNHRGTDSAQTITRRLLGAGAEMAHASEFEYVIINEDFDKALEEMVAVVTASRLAFGQQAVRHRTQFAALGVPVPPVA</sequence>
<dbReference type="Gene3D" id="3.40.50.300">
    <property type="entry name" value="P-loop containing nucleotide triphosphate hydrolases"/>
    <property type="match status" value="1"/>
</dbReference>
<dbReference type="NCBIfam" id="TIGR03263">
    <property type="entry name" value="guanyl_kin"/>
    <property type="match status" value="1"/>
</dbReference>
<comment type="catalytic activity">
    <reaction evidence="12 13">
        <text>GMP + ATP = GDP + ADP</text>
        <dbReference type="Rhea" id="RHEA:20780"/>
        <dbReference type="ChEBI" id="CHEBI:30616"/>
        <dbReference type="ChEBI" id="CHEBI:58115"/>
        <dbReference type="ChEBI" id="CHEBI:58189"/>
        <dbReference type="ChEBI" id="CHEBI:456216"/>
        <dbReference type="EC" id="2.7.4.8"/>
    </reaction>
</comment>
<evidence type="ECO:0000256" key="2">
    <source>
        <dbReference type="ARBA" id="ARBA00004496"/>
    </source>
</evidence>
<evidence type="ECO:0000256" key="4">
    <source>
        <dbReference type="ARBA" id="ARBA00012961"/>
    </source>
</evidence>
<feature type="binding site" evidence="13">
    <location>
        <begin position="19"/>
        <end position="26"/>
    </location>
    <ligand>
        <name>ATP</name>
        <dbReference type="ChEBI" id="CHEBI:30616"/>
    </ligand>
</feature>
<dbReference type="PROSITE" id="PS00856">
    <property type="entry name" value="GUANYLATE_KINASE_1"/>
    <property type="match status" value="1"/>
</dbReference>
<comment type="subcellular location">
    <subcellularLocation>
        <location evidence="2 13">Cytoplasm</location>
    </subcellularLocation>
</comment>
<evidence type="ECO:0000256" key="6">
    <source>
        <dbReference type="ARBA" id="ARBA00022490"/>
    </source>
</evidence>
<keyword evidence="8 13" id="KW-0547">Nucleotide-binding</keyword>
<proteinExistence type="inferred from homology"/>
<keyword evidence="9 13" id="KW-0418">Kinase</keyword>
<evidence type="ECO:0000313" key="15">
    <source>
        <dbReference type="EMBL" id="BBF22627.1"/>
    </source>
</evidence>
<dbReference type="InterPro" id="IPR008144">
    <property type="entry name" value="Guanylate_kin-like_dom"/>
</dbReference>
<dbReference type="PROSITE" id="PS50052">
    <property type="entry name" value="GUANYLATE_KINASE_2"/>
    <property type="match status" value="1"/>
</dbReference>
<dbReference type="GO" id="GO:0005829">
    <property type="term" value="C:cytosol"/>
    <property type="evidence" value="ECO:0007669"/>
    <property type="project" value="TreeGrafter"/>
</dbReference>
<keyword evidence="10 13" id="KW-0067">ATP-binding</keyword>
<gene>
    <name evidence="13 15" type="primary">gmk</name>
    <name evidence="15" type="ORF">SUTMEG_05180</name>
</gene>
<dbReference type="EC" id="2.7.4.8" evidence="4 13"/>
<reference evidence="15 16" key="1">
    <citation type="journal article" date="2018" name="Int. J. Syst. Evol. Microbiol.">
        <title>Mesosutterella multiformis gen. nov., sp. nov., a member of the family Sutterellaceae and Sutterella megalosphaeroides sp. nov., isolated from human faeces.</title>
        <authorList>
            <person name="Sakamoto M."/>
            <person name="Ikeyama N."/>
            <person name="Kunihiro T."/>
            <person name="Iino T."/>
            <person name="Yuki M."/>
            <person name="Ohkuma M."/>
        </authorList>
    </citation>
    <scope>NUCLEOTIDE SEQUENCE [LARGE SCALE GENOMIC DNA]</scope>
    <source>
        <strain evidence="15 16">6FBBBH3</strain>
    </source>
</reference>
<dbReference type="InterPro" id="IPR017665">
    <property type="entry name" value="Guanylate_kinase"/>
</dbReference>
<dbReference type="FunFam" id="3.30.63.10:FF:000005">
    <property type="entry name" value="Guanylate kinase"/>
    <property type="match status" value="1"/>
</dbReference>
<evidence type="ECO:0000256" key="13">
    <source>
        <dbReference type="HAMAP-Rule" id="MF_00328"/>
    </source>
</evidence>
<keyword evidence="16" id="KW-1185">Reference proteome</keyword>
<dbReference type="Proteomes" id="UP000271003">
    <property type="component" value="Chromosome"/>
</dbReference>
<dbReference type="PANTHER" id="PTHR23117">
    <property type="entry name" value="GUANYLATE KINASE-RELATED"/>
    <property type="match status" value="1"/>
</dbReference>
<dbReference type="AlphaFoldDB" id="A0A2Z6IAK1"/>
<accession>A0A2Z6IAK1</accession>